<evidence type="ECO:0000313" key="2">
    <source>
        <dbReference type="EMBL" id="KAL2501831.1"/>
    </source>
</evidence>
<keyword evidence="2" id="KW-0813">Transport</keyword>
<dbReference type="PROSITE" id="PS51490">
    <property type="entry name" value="KHA"/>
    <property type="match status" value="1"/>
</dbReference>
<proteinExistence type="predicted"/>
<evidence type="ECO:0000259" key="1">
    <source>
        <dbReference type="PROSITE" id="PS51490"/>
    </source>
</evidence>
<keyword evidence="2" id="KW-0407">Ion channel</keyword>
<sequence>MTQVSKFRLTNPEEWRPSPLVRYPGGRGVFPSPLGLATPKNRARVVLICPVRGDAAKNLVLLPGSLHELLDLGYQKFGFHPTKILTKDGALIEDLAVIRDGDNLVLATDDGQQSEEPIDRCNISRG</sequence>
<comment type="caution">
    <text evidence="2">The sequence shown here is derived from an EMBL/GenBank/DDBJ whole genome shotgun (WGS) entry which is preliminary data.</text>
</comment>
<dbReference type="AlphaFoldDB" id="A0ABD1SM82"/>
<feature type="domain" description="KHA" evidence="1">
    <location>
        <begin position="44"/>
        <end position="124"/>
    </location>
</feature>
<gene>
    <name evidence="2" type="ORF">Fot_35679</name>
</gene>
<dbReference type="InterPro" id="IPR021789">
    <property type="entry name" value="KHA_dom"/>
</dbReference>
<dbReference type="EMBL" id="JBFOLJ010000010">
    <property type="protein sequence ID" value="KAL2501831.1"/>
    <property type="molecule type" value="Genomic_DNA"/>
</dbReference>
<reference evidence="3" key="1">
    <citation type="submission" date="2024-07" db="EMBL/GenBank/DDBJ databases">
        <title>Two chromosome-level genome assemblies of Korean endemic species Abeliophyllum distichum and Forsythia ovata (Oleaceae).</title>
        <authorList>
            <person name="Jang H."/>
        </authorList>
    </citation>
    <scope>NUCLEOTIDE SEQUENCE [LARGE SCALE GENOMIC DNA]</scope>
</reference>
<accession>A0ABD1SM82</accession>
<keyword evidence="2" id="KW-0406">Ion transport</keyword>
<dbReference type="Proteomes" id="UP001604277">
    <property type="component" value="Unassembled WGS sequence"/>
</dbReference>
<evidence type="ECO:0000313" key="3">
    <source>
        <dbReference type="Proteomes" id="UP001604277"/>
    </source>
</evidence>
<name>A0ABD1SM82_9LAMI</name>
<dbReference type="Pfam" id="PF11834">
    <property type="entry name" value="KHA"/>
    <property type="match status" value="1"/>
</dbReference>
<dbReference type="GO" id="GO:0034220">
    <property type="term" value="P:monoatomic ion transmembrane transport"/>
    <property type="evidence" value="ECO:0007669"/>
    <property type="project" value="UniProtKB-KW"/>
</dbReference>
<organism evidence="2 3">
    <name type="scientific">Forsythia ovata</name>
    <dbReference type="NCBI Taxonomy" id="205694"/>
    <lineage>
        <taxon>Eukaryota</taxon>
        <taxon>Viridiplantae</taxon>
        <taxon>Streptophyta</taxon>
        <taxon>Embryophyta</taxon>
        <taxon>Tracheophyta</taxon>
        <taxon>Spermatophyta</taxon>
        <taxon>Magnoliopsida</taxon>
        <taxon>eudicotyledons</taxon>
        <taxon>Gunneridae</taxon>
        <taxon>Pentapetalae</taxon>
        <taxon>asterids</taxon>
        <taxon>lamiids</taxon>
        <taxon>Lamiales</taxon>
        <taxon>Oleaceae</taxon>
        <taxon>Forsythieae</taxon>
        <taxon>Forsythia</taxon>
    </lineage>
</organism>
<protein>
    <submittedName>
        <fullName evidence="2">Potassium channel AKT1</fullName>
    </submittedName>
</protein>
<keyword evidence="3" id="KW-1185">Reference proteome</keyword>